<comment type="similarity">
    <text evidence="1">Belongs to the complex I NDUFA12 subunit family.</text>
</comment>
<sequence length="224" mass="25724">MSSPTVLSYILPTNPLKRLYYRWKTLRLPWRKRYFVGMDLAGNTFWEFRDRITATRPRRIMDFRGGRHTMKNYQEMVVDPQWHQWLRATRLDPPSIAELQADVTRRRVMLERARLADERWAQGGSRLSRPGSDEVARLKASAEKTALSGGPGVVSTSAVRGDTGRLQGSSSGKDTTVQEMEQRLRAEREKREAIEEGHGAKGWPSGPSEEFQPEAWTPRARDAR</sequence>
<keyword evidence="4" id="KW-1185">Reference proteome</keyword>
<dbReference type="Proteomes" id="UP000024837">
    <property type="component" value="Unassembled WGS sequence"/>
</dbReference>
<dbReference type="GO" id="GO:0005739">
    <property type="term" value="C:mitochondrion"/>
    <property type="evidence" value="ECO:0007669"/>
    <property type="project" value="TreeGrafter"/>
</dbReference>
<dbReference type="EMBL" id="KI966371">
    <property type="protein sequence ID" value="EWC48842.1"/>
    <property type="molecule type" value="Genomic_DNA"/>
</dbReference>
<dbReference type="AlphaFoldDB" id="W7I9R3"/>
<dbReference type="OrthoDB" id="10255576at2759"/>
<protein>
    <submittedName>
        <fullName evidence="3">Uncharacterized protein</fullName>
    </submittedName>
</protein>
<feature type="compositionally biased region" description="Basic and acidic residues" evidence="2">
    <location>
        <begin position="131"/>
        <end position="142"/>
    </location>
</feature>
<dbReference type="GO" id="GO:0045271">
    <property type="term" value="C:respiratory chain complex I"/>
    <property type="evidence" value="ECO:0007669"/>
    <property type="project" value="InterPro"/>
</dbReference>
<gene>
    <name evidence="3" type="ORF">DRE_00147</name>
</gene>
<evidence type="ECO:0000256" key="1">
    <source>
        <dbReference type="ARBA" id="ARBA00007355"/>
    </source>
</evidence>
<dbReference type="PANTHER" id="PTHR32470">
    <property type="entry name" value="ADH DEHYDROGENASE [UBIQUINONE] 1 ALPHA SUBCOMPLEX ASSEMBLY FACTOR 2"/>
    <property type="match status" value="1"/>
</dbReference>
<dbReference type="InterPro" id="IPR007763">
    <property type="entry name" value="NDUFA12"/>
</dbReference>
<organism evidence="3 4">
    <name type="scientific">Drechslerella stenobrocha 248</name>
    <dbReference type="NCBI Taxonomy" id="1043628"/>
    <lineage>
        <taxon>Eukaryota</taxon>
        <taxon>Fungi</taxon>
        <taxon>Dikarya</taxon>
        <taxon>Ascomycota</taxon>
        <taxon>Pezizomycotina</taxon>
        <taxon>Orbiliomycetes</taxon>
        <taxon>Orbiliales</taxon>
        <taxon>Orbiliaceae</taxon>
        <taxon>Drechslerella</taxon>
    </lineage>
</organism>
<evidence type="ECO:0000313" key="3">
    <source>
        <dbReference type="EMBL" id="EWC48842.1"/>
    </source>
</evidence>
<feature type="region of interest" description="Disordered" evidence="2">
    <location>
        <begin position="121"/>
        <end position="224"/>
    </location>
</feature>
<feature type="compositionally biased region" description="Polar residues" evidence="2">
    <location>
        <begin position="166"/>
        <end position="179"/>
    </location>
</feature>
<dbReference type="HOGENOM" id="CLU_067876_0_0_1"/>
<reference evidence="3 4" key="1">
    <citation type="submission" date="2013-05" db="EMBL/GenBank/DDBJ databases">
        <title>Drechslerella stenobrocha genome reveals carnivorous origination and mechanical trapping mechanism of predatory fungi.</title>
        <authorList>
            <person name="Liu X."/>
            <person name="Zhang W."/>
            <person name="Liu K."/>
        </authorList>
    </citation>
    <scope>NUCLEOTIDE SEQUENCE [LARGE SCALE GENOMIC DNA]</scope>
    <source>
        <strain evidence="3 4">248</strain>
    </source>
</reference>
<accession>W7I9R3</accession>
<dbReference type="InterPro" id="IPR052618">
    <property type="entry name" value="ComplexI_NDUFA12"/>
</dbReference>
<dbReference type="Pfam" id="PF05071">
    <property type="entry name" value="NDUFA12"/>
    <property type="match status" value="1"/>
</dbReference>
<evidence type="ECO:0000313" key="4">
    <source>
        <dbReference type="Proteomes" id="UP000024837"/>
    </source>
</evidence>
<proteinExistence type="inferred from homology"/>
<feature type="compositionally biased region" description="Basic and acidic residues" evidence="2">
    <location>
        <begin position="180"/>
        <end position="199"/>
    </location>
</feature>
<dbReference type="GO" id="GO:0032981">
    <property type="term" value="P:mitochondrial respiratory chain complex I assembly"/>
    <property type="evidence" value="ECO:0007669"/>
    <property type="project" value="TreeGrafter"/>
</dbReference>
<name>W7I9R3_9PEZI</name>
<evidence type="ECO:0000256" key="2">
    <source>
        <dbReference type="SAM" id="MobiDB-lite"/>
    </source>
</evidence>
<dbReference type="PANTHER" id="PTHR32470:SF2">
    <property type="entry name" value="NADH DEHYDROGENASE [UBIQUINONE] 1 ALPHA SUBCOMPLEX ASSEMBLY FACTOR 2"/>
    <property type="match status" value="1"/>
</dbReference>